<name>A0AAD4W527_PRUDU</name>
<dbReference type="InterPro" id="IPR005162">
    <property type="entry name" value="Retrotrans_gag_dom"/>
</dbReference>
<dbReference type="PANTHER" id="PTHR34482">
    <property type="entry name" value="DNA DAMAGE-INDUCIBLE PROTEIN 1-LIKE"/>
    <property type="match status" value="1"/>
</dbReference>
<dbReference type="InterPro" id="IPR036875">
    <property type="entry name" value="Znf_CCHC_sf"/>
</dbReference>
<dbReference type="Pfam" id="PF00098">
    <property type="entry name" value="zf-CCHC"/>
    <property type="match status" value="2"/>
</dbReference>
<dbReference type="SMART" id="SM00343">
    <property type="entry name" value="ZnF_C2HC"/>
    <property type="match status" value="2"/>
</dbReference>
<feature type="region of interest" description="Disordered" evidence="2">
    <location>
        <begin position="253"/>
        <end position="316"/>
    </location>
</feature>
<dbReference type="PROSITE" id="PS50158">
    <property type="entry name" value="ZF_CCHC"/>
    <property type="match status" value="2"/>
</dbReference>
<evidence type="ECO:0000259" key="3">
    <source>
        <dbReference type="PROSITE" id="PS50158"/>
    </source>
</evidence>
<feature type="region of interest" description="Disordered" evidence="2">
    <location>
        <begin position="331"/>
        <end position="356"/>
    </location>
</feature>
<feature type="domain" description="CCHC-type" evidence="3">
    <location>
        <begin position="327"/>
        <end position="342"/>
    </location>
</feature>
<keyword evidence="1" id="KW-0863">Zinc-finger</keyword>
<dbReference type="SUPFAM" id="SSF57756">
    <property type="entry name" value="Retrovirus zinc finger-like domains"/>
    <property type="match status" value="1"/>
</dbReference>
<organism evidence="4 5">
    <name type="scientific">Prunus dulcis</name>
    <name type="common">Almond</name>
    <name type="synonym">Amygdalus dulcis</name>
    <dbReference type="NCBI Taxonomy" id="3755"/>
    <lineage>
        <taxon>Eukaryota</taxon>
        <taxon>Viridiplantae</taxon>
        <taxon>Streptophyta</taxon>
        <taxon>Embryophyta</taxon>
        <taxon>Tracheophyta</taxon>
        <taxon>Spermatophyta</taxon>
        <taxon>Magnoliopsida</taxon>
        <taxon>eudicotyledons</taxon>
        <taxon>Gunneridae</taxon>
        <taxon>Pentapetalae</taxon>
        <taxon>rosids</taxon>
        <taxon>fabids</taxon>
        <taxon>Rosales</taxon>
        <taxon>Rosaceae</taxon>
        <taxon>Amygdaloideae</taxon>
        <taxon>Amygdaleae</taxon>
        <taxon>Prunus</taxon>
    </lineage>
</organism>
<evidence type="ECO:0000256" key="2">
    <source>
        <dbReference type="SAM" id="MobiDB-lite"/>
    </source>
</evidence>
<feature type="compositionally biased region" description="Polar residues" evidence="2">
    <location>
        <begin position="302"/>
        <end position="316"/>
    </location>
</feature>
<dbReference type="InterPro" id="IPR001878">
    <property type="entry name" value="Znf_CCHC"/>
</dbReference>
<feature type="compositionally biased region" description="Basic residues" evidence="2">
    <location>
        <begin position="1"/>
        <end position="12"/>
    </location>
</feature>
<dbReference type="Gene3D" id="4.10.60.10">
    <property type="entry name" value="Zinc finger, CCHC-type"/>
    <property type="match status" value="1"/>
</dbReference>
<evidence type="ECO:0000256" key="1">
    <source>
        <dbReference type="PROSITE-ProRule" id="PRU00047"/>
    </source>
</evidence>
<comment type="caution">
    <text evidence="4">The sequence shown here is derived from an EMBL/GenBank/DDBJ whole genome shotgun (WGS) entry which is preliminary data.</text>
</comment>
<protein>
    <recommendedName>
        <fullName evidence="3">CCHC-type domain-containing protein</fullName>
    </recommendedName>
</protein>
<dbReference type="Proteomes" id="UP001054821">
    <property type="component" value="Chromosome 3"/>
</dbReference>
<dbReference type="Pfam" id="PF08284">
    <property type="entry name" value="RVP_2"/>
    <property type="match status" value="1"/>
</dbReference>
<proteinExistence type="predicted"/>
<feature type="region of interest" description="Disordered" evidence="2">
    <location>
        <begin position="385"/>
        <end position="436"/>
    </location>
</feature>
<feature type="compositionally biased region" description="Low complexity" evidence="2">
    <location>
        <begin position="268"/>
        <end position="300"/>
    </location>
</feature>
<sequence length="617" mass="67916">MHPRRPRTRGGRIPRWGANPPPPSPPPSPPSSPSPPPSPPAGELDGGNDLDLRHLLSQFTRTVSTALQGRRNTEGSDIKRVKELGANEFHGSADPAEADAWLTDVERIFEVLQCPDRDRVRLAAFLLKGNAYHWWKAVRRGYANPAALTWEEFQRVFFDQFYPHSYKNEKKSEFLHLRQGSMSVLEYEHKFNELSRFAPELVTTEEDRCTRFEEGLWLDIQAVVTANTYPTMRALAQAADRVARKYSLGAGIGRRRRDSSGFGEPSQGPSKRGGSSSNSAGSEWSGVRGSSSGSGRSGSRPAWSQHSGQQSVTSTAKDFSQQYNATCHGCGQTGHLRRDCPQRGQTSGPSRRSGVSCYHCGQTGHYRSECPLLTVGGTAEKETWAQQGQGNRGQGQAESGASSSAAGSSSSSGVQSTFRGRSGRSQRGPSGRPTTHARVFSMTQQEAQATPDLITVLEVDLIQLNLVDLDIILGMDWLEEHRVGGLFRKEVALRSPGQPEVVFCGERRVLQSCLIFAIRAKRLLKNGCVGYLAHLIGDLKREIMKEISDGENFAVRPPFEAPFLAKASSLPPLPSPPLFSDRKPGKRLWRRRENRLKLPTSPTTFPAISSCAVTWNR</sequence>
<dbReference type="GO" id="GO:0003676">
    <property type="term" value="F:nucleic acid binding"/>
    <property type="evidence" value="ECO:0007669"/>
    <property type="project" value="InterPro"/>
</dbReference>
<reference evidence="4 5" key="1">
    <citation type="journal article" date="2022" name="G3 (Bethesda)">
        <title>Whole-genome sequence and methylome profiling of the almond [Prunus dulcis (Mill.) D.A. Webb] cultivar 'Nonpareil'.</title>
        <authorList>
            <person name="D'Amico-Willman K.M."/>
            <person name="Ouma W.Z."/>
            <person name="Meulia T."/>
            <person name="Sideli G.M."/>
            <person name="Gradziel T.M."/>
            <person name="Fresnedo-Ramirez J."/>
        </authorList>
    </citation>
    <scope>NUCLEOTIDE SEQUENCE [LARGE SCALE GENOMIC DNA]</scope>
    <source>
        <strain evidence="4">Clone GOH B32 T37-40</strain>
    </source>
</reference>
<dbReference type="Pfam" id="PF03732">
    <property type="entry name" value="Retrotrans_gag"/>
    <property type="match status" value="1"/>
</dbReference>
<feature type="compositionally biased region" description="Low complexity" evidence="2">
    <location>
        <begin position="386"/>
        <end position="434"/>
    </location>
</feature>
<keyword evidence="5" id="KW-1185">Reference proteome</keyword>
<dbReference type="GO" id="GO:0008270">
    <property type="term" value="F:zinc ion binding"/>
    <property type="evidence" value="ECO:0007669"/>
    <property type="project" value="UniProtKB-KW"/>
</dbReference>
<dbReference type="PANTHER" id="PTHR34482:SF36">
    <property type="entry name" value="RETROTRANSPOSON GAG DOMAIN-CONTAINING PROTEIN"/>
    <property type="match status" value="1"/>
</dbReference>
<keyword evidence="1" id="KW-0479">Metal-binding</keyword>
<accession>A0AAD4W527</accession>
<feature type="compositionally biased region" description="Pro residues" evidence="2">
    <location>
        <begin position="19"/>
        <end position="40"/>
    </location>
</feature>
<evidence type="ECO:0000313" key="4">
    <source>
        <dbReference type="EMBL" id="KAI5337050.1"/>
    </source>
</evidence>
<dbReference type="EMBL" id="JAJFAZ020000003">
    <property type="protein sequence ID" value="KAI5337050.1"/>
    <property type="molecule type" value="Genomic_DNA"/>
</dbReference>
<gene>
    <name evidence="4" type="ORF">L3X38_016319</name>
</gene>
<dbReference type="AlphaFoldDB" id="A0AAD4W527"/>
<evidence type="ECO:0000313" key="5">
    <source>
        <dbReference type="Proteomes" id="UP001054821"/>
    </source>
</evidence>
<keyword evidence="1" id="KW-0862">Zinc</keyword>
<feature type="region of interest" description="Disordered" evidence="2">
    <location>
        <begin position="1"/>
        <end position="49"/>
    </location>
</feature>
<feature type="domain" description="CCHC-type" evidence="3">
    <location>
        <begin position="357"/>
        <end position="371"/>
    </location>
</feature>